<dbReference type="AlphaFoldDB" id="A0AAN6S8J7"/>
<evidence type="ECO:0000313" key="7">
    <source>
        <dbReference type="EMBL" id="KAK3944450.1"/>
    </source>
</evidence>
<dbReference type="SUPFAM" id="SSF54373">
    <property type="entry name" value="FAD-linked reductases, C-terminal domain"/>
    <property type="match status" value="1"/>
</dbReference>
<keyword evidence="2" id="KW-0325">Glycoprotein</keyword>
<keyword evidence="4" id="KW-0732">Signal</keyword>
<organism evidence="7 8">
    <name type="scientific">Diplogelasinospora grovesii</name>
    <dbReference type="NCBI Taxonomy" id="303347"/>
    <lineage>
        <taxon>Eukaryota</taxon>
        <taxon>Fungi</taxon>
        <taxon>Dikarya</taxon>
        <taxon>Ascomycota</taxon>
        <taxon>Pezizomycotina</taxon>
        <taxon>Sordariomycetes</taxon>
        <taxon>Sordariomycetidae</taxon>
        <taxon>Sordariales</taxon>
        <taxon>Diplogelasinosporaceae</taxon>
        <taxon>Diplogelasinospora</taxon>
    </lineage>
</organism>
<dbReference type="PIRSF" id="PIRSF000137">
    <property type="entry name" value="Alcohol_oxidase"/>
    <property type="match status" value="1"/>
</dbReference>
<evidence type="ECO:0000259" key="5">
    <source>
        <dbReference type="Pfam" id="PF00732"/>
    </source>
</evidence>
<protein>
    <recommendedName>
        <fullName evidence="9">Choline dehydrogenase</fullName>
    </recommendedName>
</protein>
<dbReference type="Gene3D" id="3.30.560.10">
    <property type="entry name" value="Glucose Oxidase, domain 3"/>
    <property type="match status" value="1"/>
</dbReference>
<dbReference type="Pfam" id="PF00732">
    <property type="entry name" value="GMC_oxred_N"/>
    <property type="match status" value="1"/>
</dbReference>
<sequence length="589" mass="62173">MKSKLLLTLCVSAPAWAAPSTLRSFDYIIVGGGTAGLTVANRLTENPAITVAVIEAGSFVENVVGNLSQVPAYAFAIQSAAATNPALGWGFHTTPQPGLGGAVVDYVRAKTLGGCSSINNVAYSRSSKGAFKLWADTVGDQSYTWDRVLPYYRKSMDFTPPDASTRFANASPSYNAAATARGGPLDITYAAYAESWSTWVARGLAAIGIPPTSALIDGTLTGSTWQLYTVDHATGHRASSDTAFLRPSLHRPNLVVFTETLAERVLFNVWKVATGVEATTTGSNTTFTLTARREVILSAGVFQSPQLLMVSGVGPRAVLQQYNIPVVADRPGVGQGMRDHILIPLTYQVNLASVDLTSATAVAEFNTQARGPLTNPGGDFVGLEKIPAAFRTNWSSEKKTMLAALPDDWPEIEYLVLPAPLTGGTTPGASYATVFAALQAPQSTGNVSIASASMGDPPVINPNWLTAQADLDVLLAAFKRMRQMAASDAMADVIIGEEFLPGPAVQTDEQILAYFRLAGTSISHAHATNPMGKASDPKAVVGTTGKVYGVKSLRVIDASVFPFLLPGPAPQSHVYMLAEKLADAIKKGY</sequence>
<name>A0AAN6S8J7_9PEZI</name>
<dbReference type="EMBL" id="MU853759">
    <property type="protein sequence ID" value="KAK3944450.1"/>
    <property type="molecule type" value="Genomic_DNA"/>
</dbReference>
<comment type="similarity">
    <text evidence="1">Belongs to the GMC oxidoreductase family.</text>
</comment>
<feature type="signal peptide" evidence="4">
    <location>
        <begin position="1"/>
        <end position="17"/>
    </location>
</feature>
<keyword evidence="3" id="KW-0274">FAD</keyword>
<feature type="domain" description="Glucose-methanol-choline oxidoreductase N-terminal" evidence="5">
    <location>
        <begin position="25"/>
        <end position="341"/>
    </location>
</feature>
<comment type="cofactor">
    <cofactor evidence="3">
        <name>FAD</name>
        <dbReference type="ChEBI" id="CHEBI:57692"/>
    </cofactor>
</comment>
<evidence type="ECO:0000259" key="6">
    <source>
        <dbReference type="Pfam" id="PF05199"/>
    </source>
</evidence>
<evidence type="ECO:0000256" key="4">
    <source>
        <dbReference type="SAM" id="SignalP"/>
    </source>
</evidence>
<feature type="binding site" evidence="3">
    <location>
        <begin position="570"/>
        <end position="571"/>
    </location>
    <ligand>
        <name>FAD</name>
        <dbReference type="ChEBI" id="CHEBI:57692"/>
    </ligand>
</feature>
<keyword evidence="3" id="KW-0285">Flavoprotein</keyword>
<proteinExistence type="inferred from homology"/>
<dbReference type="GO" id="GO:0050660">
    <property type="term" value="F:flavin adenine dinucleotide binding"/>
    <property type="evidence" value="ECO:0007669"/>
    <property type="project" value="InterPro"/>
</dbReference>
<keyword evidence="8" id="KW-1185">Reference proteome</keyword>
<dbReference type="PANTHER" id="PTHR11552">
    <property type="entry name" value="GLUCOSE-METHANOL-CHOLINE GMC OXIDOREDUCTASE"/>
    <property type="match status" value="1"/>
</dbReference>
<dbReference type="InterPro" id="IPR007867">
    <property type="entry name" value="GMC_OxRtase_C"/>
</dbReference>
<comment type="caution">
    <text evidence="7">The sequence shown here is derived from an EMBL/GenBank/DDBJ whole genome shotgun (WGS) entry which is preliminary data.</text>
</comment>
<dbReference type="Gene3D" id="3.50.50.60">
    <property type="entry name" value="FAD/NAD(P)-binding domain"/>
    <property type="match status" value="1"/>
</dbReference>
<evidence type="ECO:0008006" key="9">
    <source>
        <dbReference type="Google" id="ProtNLM"/>
    </source>
</evidence>
<dbReference type="GO" id="GO:0044550">
    <property type="term" value="P:secondary metabolite biosynthetic process"/>
    <property type="evidence" value="ECO:0007669"/>
    <property type="project" value="TreeGrafter"/>
</dbReference>
<dbReference type="PANTHER" id="PTHR11552:SF138">
    <property type="entry name" value="DEHYDROGENASE PKFF-RELATED"/>
    <property type="match status" value="1"/>
</dbReference>
<evidence type="ECO:0000313" key="8">
    <source>
        <dbReference type="Proteomes" id="UP001303473"/>
    </source>
</evidence>
<dbReference type="InterPro" id="IPR036188">
    <property type="entry name" value="FAD/NAD-bd_sf"/>
</dbReference>
<dbReference type="GO" id="GO:0016614">
    <property type="term" value="F:oxidoreductase activity, acting on CH-OH group of donors"/>
    <property type="evidence" value="ECO:0007669"/>
    <property type="project" value="InterPro"/>
</dbReference>
<feature type="chain" id="PRO_5042965028" description="Choline dehydrogenase" evidence="4">
    <location>
        <begin position="18"/>
        <end position="589"/>
    </location>
</feature>
<evidence type="ECO:0000256" key="3">
    <source>
        <dbReference type="PIRSR" id="PIRSR000137-2"/>
    </source>
</evidence>
<dbReference type="Proteomes" id="UP001303473">
    <property type="component" value="Unassembled WGS sequence"/>
</dbReference>
<evidence type="ECO:0000256" key="1">
    <source>
        <dbReference type="ARBA" id="ARBA00010790"/>
    </source>
</evidence>
<reference evidence="8" key="1">
    <citation type="journal article" date="2023" name="Mol. Phylogenet. Evol.">
        <title>Genome-scale phylogeny and comparative genomics of the fungal order Sordariales.</title>
        <authorList>
            <person name="Hensen N."/>
            <person name="Bonometti L."/>
            <person name="Westerberg I."/>
            <person name="Brannstrom I.O."/>
            <person name="Guillou S."/>
            <person name="Cros-Aarteil S."/>
            <person name="Calhoun S."/>
            <person name="Haridas S."/>
            <person name="Kuo A."/>
            <person name="Mondo S."/>
            <person name="Pangilinan J."/>
            <person name="Riley R."/>
            <person name="LaButti K."/>
            <person name="Andreopoulos B."/>
            <person name="Lipzen A."/>
            <person name="Chen C."/>
            <person name="Yan M."/>
            <person name="Daum C."/>
            <person name="Ng V."/>
            <person name="Clum A."/>
            <person name="Steindorff A."/>
            <person name="Ohm R.A."/>
            <person name="Martin F."/>
            <person name="Silar P."/>
            <person name="Natvig D.O."/>
            <person name="Lalanne C."/>
            <person name="Gautier V."/>
            <person name="Ament-Velasquez S.L."/>
            <person name="Kruys A."/>
            <person name="Hutchinson M.I."/>
            <person name="Powell A.J."/>
            <person name="Barry K."/>
            <person name="Miller A.N."/>
            <person name="Grigoriev I.V."/>
            <person name="Debuchy R."/>
            <person name="Gladieux P."/>
            <person name="Hiltunen Thoren M."/>
            <person name="Johannesson H."/>
        </authorList>
    </citation>
    <scope>NUCLEOTIDE SEQUENCE [LARGE SCALE GENOMIC DNA]</scope>
    <source>
        <strain evidence="8">CBS 340.73</strain>
    </source>
</reference>
<accession>A0AAN6S8J7</accession>
<dbReference type="Pfam" id="PF05199">
    <property type="entry name" value="GMC_oxred_C"/>
    <property type="match status" value="1"/>
</dbReference>
<feature type="domain" description="Glucose-methanol-choline oxidoreductase C-terminal" evidence="6">
    <location>
        <begin position="441"/>
        <end position="578"/>
    </location>
</feature>
<evidence type="ECO:0000256" key="2">
    <source>
        <dbReference type="ARBA" id="ARBA00023180"/>
    </source>
</evidence>
<dbReference type="InterPro" id="IPR012132">
    <property type="entry name" value="GMC_OxRdtase"/>
</dbReference>
<dbReference type="InterPro" id="IPR000172">
    <property type="entry name" value="GMC_OxRdtase_N"/>
</dbReference>
<gene>
    <name evidence="7" type="ORF">QBC46DRAFT_251846</name>
</gene>
<dbReference type="SUPFAM" id="SSF51905">
    <property type="entry name" value="FAD/NAD(P)-binding domain"/>
    <property type="match status" value="1"/>
</dbReference>